<dbReference type="PANTHER" id="PTHR11527">
    <property type="entry name" value="HEAT-SHOCK PROTEIN 20 FAMILY MEMBER"/>
    <property type="match status" value="1"/>
</dbReference>
<dbReference type="PROSITE" id="PS01031">
    <property type="entry name" value="SHSP"/>
    <property type="match status" value="1"/>
</dbReference>
<evidence type="ECO:0000313" key="5">
    <source>
        <dbReference type="Proteomes" id="UP000298860"/>
    </source>
</evidence>
<name>A0A4D4J5N3_9PSEU</name>
<feature type="domain" description="SHSP" evidence="3">
    <location>
        <begin position="47"/>
        <end position="157"/>
    </location>
</feature>
<sequence>MRTVAGTLTGTETTMTLPAHRRTRSLLPDLADWFESFPALPSWWGGTTPGAYGMRIEDYTEKDRYVVRAEIPGIDPERDVEITVEEHVLTIRAERREEERDRRHCEFRYGSFTRSIPLPVGAKEDEISAGYGNGILTVTVPLAEIGQASRRIPIQGR</sequence>
<reference evidence="5" key="1">
    <citation type="submission" date="2019-04" db="EMBL/GenBank/DDBJ databases">
        <title>Draft genome sequence of Pseudonocardiaceae bacterium SL3-2-4.</title>
        <authorList>
            <person name="Ningsih F."/>
            <person name="Yokota A."/>
            <person name="Sakai Y."/>
            <person name="Nanatani K."/>
            <person name="Yabe S."/>
            <person name="Oetari A."/>
            <person name="Sjamsuridzal W."/>
        </authorList>
    </citation>
    <scope>NUCLEOTIDE SEQUENCE [LARGE SCALE GENOMIC DNA]</scope>
    <source>
        <strain evidence="5">SL3-2-4</strain>
    </source>
</reference>
<dbReference type="InterPro" id="IPR002068">
    <property type="entry name" value="A-crystallin/Hsp20_dom"/>
</dbReference>
<comment type="caution">
    <text evidence="4">The sequence shown here is derived from an EMBL/GenBank/DDBJ whole genome shotgun (WGS) entry which is preliminary data.</text>
</comment>
<evidence type="ECO:0000313" key="4">
    <source>
        <dbReference type="EMBL" id="GDY29806.1"/>
    </source>
</evidence>
<dbReference type="AlphaFoldDB" id="A0A4D4J5N3"/>
<dbReference type="InterPro" id="IPR031107">
    <property type="entry name" value="Small_HSP"/>
</dbReference>
<evidence type="ECO:0000259" key="3">
    <source>
        <dbReference type="PROSITE" id="PS01031"/>
    </source>
</evidence>
<gene>
    <name evidence="4" type="ORF">GTS_14390</name>
</gene>
<evidence type="ECO:0000256" key="2">
    <source>
        <dbReference type="RuleBase" id="RU003616"/>
    </source>
</evidence>
<dbReference type="SUPFAM" id="SSF49764">
    <property type="entry name" value="HSP20-like chaperones"/>
    <property type="match status" value="1"/>
</dbReference>
<keyword evidence="5" id="KW-1185">Reference proteome</keyword>
<dbReference type="InterPro" id="IPR008978">
    <property type="entry name" value="HSP20-like_chaperone"/>
</dbReference>
<dbReference type="CDD" id="cd06464">
    <property type="entry name" value="ACD_sHsps-like"/>
    <property type="match status" value="1"/>
</dbReference>
<accession>A0A4D4J5N3</accession>
<evidence type="ECO:0000256" key="1">
    <source>
        <dbReference type="PROSITE-ProRule" id="PRU00285"/>
    </source>
</evidence>
<dbReference type="Proteomes" id="UP000298860">
    <property type="component" value="Unassembled WGS sequence"/>
</dbReference>
<dbReference type="EMBL" id="BJFL01000004">
    <property type="protein sequence ID" value="GDY29806.1"/>
    <property type="molecule type" value="Genomic_DNA"/>
</dbReference>
<organism evidence="4 5">
    <name type="scientific">Gandjariella thermophila</name>
    <dbReference type="NCBI Taxonomy" id="1931992"/>
    <lineage>
        <taxon>Bacteria</taxon>
        <taxon>Bacillati</taxon>
        <taxon>Actinomycetota</taxon>
        <taxon>Actinomycetes</taxon>
        <taxon>Pseudonocardiales</taxon>
        <taxon>Pseudonocardiaceae</taxon>
        <taxon>Gandjariella</taxon>
    </lineage>
</organism>
<dbReference type="Gene3D" id="2.60.40.790">
    <property type="match status" value="1"/>
</dbReference>
<proteinExistence type="inferred from homology"/>
<protein>
    <recommendedName>
        <fullName evidence="3">SHSP domain-containing protein</fullName>
    </recommendedName>
</protein>
<dbReference type="RefSeq" id="WP_225978158.1">
    <property type="nucleotide sequence ID" value="NZ_BJFL01000004.1"/>
</dbReference>
<comment type="similarity">
    <text evidence="1 2">Belongs to the small heat shock protein (HSP20) family.</text>
</comment>
<dbReference type="Pfam" id="PF00011">
    <property type="entry name" value="HSP20"/>
    <property type="match status" value="1"/>
</dbReference>